<reference evidence="1 2" key="1">
    <citation type="submission" date="2014-12" db="EMBL/GenBank/DDBJ databases">
        <title>Denitrispirillum autotrophicum gen. nov., sp. nov., Denitrifying, Facultatively Autotrophic Bacteria Isolated from Rice Paddy Soil.</title>
        <authorList>
            <person name="Ishii S."/>
            <person name="Ashida N."/>
            <person name="Ohno H."/>
            <person name="Otsuka S."/>
            <person name="Yokota A."/>
            <person name="Senoo K."/>
        </authorList>
    </citation>
    <scope>NUCLEOTIDE SEQUENCE [LARGE SCALE GENOMIC DNA]</scope>
    <source>
        <strain evidence="1 2">TSA66</strain>
    </source>
</reference>
<accession>A0A0C1YRI5</accession>
<name>A0A0C1YRI5_9BURK</name>
<dbReference type="EMBL" id="JWJG01000028">
    <property type="protein sequence ID" value="KIF83282.1"/>
    <property type="molecule type" value="Genomic_DNA"/>
</dbReference>
<evidence type="ECO:0000313" key="1">
    <source>
        <dbReference type="EMBL" id="KIF83282.1"/>
    </source>
</evidence>
<organism evidence="1 2">
    <name type="scientific">Noviherbaspirillum autotrophicum</name>
    <dbReference type="NCBI Taxonomy" id="709839"/>
    <lineage>
        <taxon>Bacteria</taxon>
        <taxon>Pseudomonadati</taxon>
        <taxon>Pseudomonadota</taxon>
        <taxon>Betaproteobacteria</taxon>
        <taxon>Burkholderiales</taxon>
        <taxon>Oxalobacteraceae</taxon>
        <taxon>Noviherbaspirillum</taxon>
    </lineage>
</organism>
<dbReference type="STRING" id="709839.TSA66_24560"/>
<keyword evidence="2" id="KW-1185">Reference proteome</keyword>
<evidence type="ECO:0000313" key="2">
    <source>
        <dbReference type="Proteomes" id="UP000031572"/>
    </source>
</evidence>
<gene>
    <name evidence="1" type="ORF">TSA66_24560</name>
</gene>
<protein>
    <submittedName>
        <fullName evidence="1">Uncharacterized protein</fullName>
    </submittedName>
</protein>
<proteinExistence type="predicted"/>
<dbReference type="AlphaFoldDB" id="A0A0C1YRI5"/>
<dbReference type="Proteomes" id="UP000031572">
    <property type="component" value="Unassembled WGS sequence"/>
</dbReference>
<sequence length="69" mass="7707">MQPIMPTQLRHRQAIVDYLGSISDFASARDIAVVLKIPYKTTIDALNALHAMGRVARVGRKFRAKWGAN</sequence>
<comment type="caution">
    <text evidence="1">The sequence shown here is derived from an EMBL/GenBank/DDBJ whole genome shotgun (WGS) entry which is preliminary data.</text>
</comment>